<dbReference type="InterPro" id="IPR043502">
    <property type="entry name" value="DNA/RNA_pol_sf"/>
</dbReference>
<feature type="compositionally biased region" description="Basic and acidic residues" evidence="1">
    <location>
        <begin position="598"/>
        <end position="611"/>
    </location>
</feature>
<proteinExistence type="predicted"/>
<feature type="region of interest" description="Disordered" evidence="1">
    <location>
        <begin position="562"/>
        <end position="654"/>
    </location>
</feature>
<name>A0A6L2KD63_TANCI</name>
<feature type="compositionally biased region" description="Basic and acidic residues" evidence="1">
    <location>
        <begin position="749"/>
        <end position="766"/>
    </location>
</feature>
<sequence length="1076" mass="121339">MHDKKSDLTFFCVFVALCYQKNNSEDLGKLRPTADIGIFIGYDPNRKGYRIYNNRTRQIMETIHVQIDELSEPMAPVHISTGPGPILLTLRQISSWPVPDPISAAPYVSPTNKDSEILFQLMFDEYFETLIQPPISHQGVTVGPTIKNNPLAQADNDSFVNVFAPEPIFDESSSRDVNRGYQIFIANAASKNMIIYQIDVNTTFLNGELKKEVYVSQPEGFVYPDHPTHVYHLKKALYGLKQAPKAWYNTLSRFLLDNKFSKGVVDPTLFTQKTGKHILFVQIYVHDIIFSSTDPKACDIFSKKMISKFQMSMMGQMSFFRITNTPMVDRSKLDQAPLGIPIDQTRFQGMVGSLMYLTASRPDLEFAVCMCARYQAKATKKYLEVIKRVFRHLRGTINWGLWYPKDTAMALTAYADVDHAGCQDIRRNNMANENVPAHASTRFNDQILPFGAWNFLVDKANMGIATKKYKKIKPHVIPYYRFTKLIICYFGREHKINQWSGSPFNMAEDDHRLGNLKFIPKGEEDGVFRMPIPKELITNNIRNAPYYNAYLEIVAKHDHKIAAKEGGKKKSAAKSDQSKKPATAKQPKPVSSKQSKPAPDKQSKPVKEKFTLVKKATKGKVRKVQNGKSSLQLVDEPNEELQPAPKPQVEDEEYDLQRGIQMSLESFQEPGQAPVGKVAFHEHASGITQKLPIVEVTEEASTGPSAQPEDNTSANIVRNTLSPTDAEIGDETDKTNSKRDTKILNISKEQGEDIATKVDLEEKTNEFDEGQAGSDPGKTPESRPLLERVLMEEDQAGPNPGQIHVALVGPEPEPIHDDFVATMYPQVHESLKQPDEEYVHMENPLNSTGTLSSMKNLDAYTFGDHPKLRCPQLGRLLTPEMFLRALPSKRLPLIWTTRQRCSNTRRCAFLIHKGRRCCPSSKDQAQTILVEACSRGGKTRNTRTGLEECHLLLADHIDLVNPEEQRVIPDVSKHLPLGGPPGQVTIQPQFFFNKDLKYLVSSSKERMSDLSISKMMALTIQTLGLKNSYRHCGLKVNENTILVQPVVFLICKLMDIITQLDLLIILAVEYCLLVRL</sequence>
<feature type="domain" description="Reverse transcriptase Ty1/copia-type" evidence="2">
    <location>
        <begin position="182"/>
        <end position="320"/>
    </location>
</feature>
<evidence type="ECO:0000259" key="3">
    <source>
        <dbReference type="Pfam" id="PF25597"/>
    </source>
</evidence>
<reference evidence="4" key="1">
    <citation type="journal article" date="2019" name="Sci. Rep.">
        <title>Draft genome of Tanacetum cinerariifolium, the natural source of mosquito coil.</title>
        <authorList>
            <person name="Yamashiro T."/>
            <person name="Shiraishi A."/>
            <person name="Satake H."/>
            <person name="Nakayama K."/>
        </authorList>
    </citation>
    <scope>NUCLEOTIDE SEQUENCE</scope>
</reference>
<accession>A0A6L2KD63</accession>
<dbReference type="SUPFAM" id="SSF56672">
    <property type="entry name" value="DNA/RNA polymerases"/>
    <property type="match status" value="1"/>
</dbReference>
<feature type="compositionally biased region" description="Basic residues" evidence="1">
    <location>
        <begin position="615"/>
        <end position="625"/>
    </location>
</feature>
<feature type="domain" description="Retroviral polymerase SH3-like" evidence="3">
    <location>
        <begin position="17"/>
        <end position="70"/>
    </location>
</feature>
<evidence type="ECO:0000313" key="4">
    <source>
        <dbReference type="EMBL" id="GEU45824.1"/>
    </source>
</evidence>
<gene>
    <name evidence="4" type="ORF">Tci_017802</name>
</gene>
<protein>
    <submittedName>
        <fullName evidence="4">Retrovirus-related Pol polyprotein from transposon TNT 1-94</fullName>
    </submittedName>
</protein>
<organism evidence="4">
    <name type="scientific">Tanacetum cinerariifolium</name>
    <name type="common">Dalmatian daisy</name>
    <name type="synonym">Chrysanthemum cinerariifolium</name>
    <dbReference type="NCBI Taxonomy" id="118510"/>
    <lineage>
        <taxon>Eukaryota</taxon>
        <taxon>Viridiplantae</taxon>
        <taxon>Streptophyta</taxon>
        <taxon>Embryophyta</taxon>
        <taxon>Tracheophyta</taxon>
        <taxon>Spermatophyta</taxon>
        <taxon>Magnoliopsida</taxon>
        <taxon>eudicotyledons</taxon>
        <taxon>Gunneridae</taxon>
        <taxon>Pentapetalae</taxon>
        <taxon>asterids</taxon>
        <taxon>campanulids</taxon>
        <taxon>Asterales</taxon>
        <taxon>Asteraceae</taxon>
        <taxon>Asteroideae</taxon>
        <taxon>Anthemideae</taxon>
        <taxon>Anthemidinae</taxon>
        <taxon>Tanacetum</taxon>
    </lineage>
</organism>
<dbReference type="PANTHER" id="PTHR11439">
    <property type="entry name" value="GAG-POL-RELATED RETROTRANSPOSON"/>
    <property type="match status" value="1"/>
</dbReference>
<dbReference type="InterPro" id="IPR013103">
    <property type="entry name" value="RVT_2"/>
</dbReference>
<evidence type="ECO:0000256" key="1">
    <source>
        <dbReference type="SAM" id="MobiDB-lite"/>
    </source>
</evidence>
<dbReference type="AlphaFoldDB" id="A0A6L2KD63"/>
<dbReference type="EMBL" id="BKCJ010002040">
    <property type="protein sequence ID" value="GEU45824.1"/>
    <property type="molecule type" value="Genomic_DNA"/>
</dbReference>
<dbReference type="InterPro" id="IPR057670">
    <property type="entry name" value="SH3_retrovirus"/>
</dbReference>
<dbReference type="Pfam" id="PF07727">
    <property type="entry name" value="RVT_2"/>
    <property type="match status" value="1"/>
</dbReference>
<evidence type="ECO:0000259" key="2">
    <source>
        <dbReference type="Pfam" id="PF07727"/>
    </source>
</evidence>
<dbReference type="PANTHER" id="PTHR11439:SF483">
    <property type="entry name" value="PEPTIDE SYNTHASE GLIP-LIKE, PUTATIVE (AFU_ORTHOLOGUE AFUA_3G12920)-RELATED"/>
    <property type="match status" value="1"/>
</dbReference>
<feature type="compositionally biased region" description="Low complexity" evidence="1">
    <location>
        <begin position="580"/>
        <end position="597"/>
    </location>
</feature>
<feature type="compositionally biased region" description="Basic and acidic residues" evidence="1">
    <location>
        <begin position="731"/>
        <end position="742"/>
    </location>
</feature>
<dbReference type="Pfam" id="PF25597">
    <property type="entry name" value="SH3_retrovirus"/>
    <property type="match status" value="1"/>
</dbReference>
<feature type="compositionally biased region" description="Polar residues" evidence="1">
    <location>
        <begin position="699"/>
        <end position="723"/>
    </location>
</feature>
<comment type="caution">
    <text evidence="4">The sequence shown here is derived from an EMBL/GenBank/DDBJ whole genome shotgun (WGS) entry which is preliminary data.</text>
</comment>
<feature type="region of interest" description="Disordered" evidence="1">
    <location>
        <begin position="698"/>
        <end position="782"/>
    </location>
</feature>